<name>A0A5R9QHZ2_9GAMM</name>
<sequence>MYDVYARIKKRLQGERHGIYDLSKPIAAIMAGILYDKRPNRKKLKRARKLLLSTPKYSMAPELVGNVSTWSVERDDHRRSAEDIQRISEYQGQGFRFVRIRDLSEDSYKKVDISALWSAARIAWRSHETLINRAFIFCAATYAIKHFKVIDKKGLTQKITRLIAYNSSSVPECFLTTACRAHGIATFSLQHGFYYDHGQKPPLAVINYENVTAQYLLVWSEFCREQISVFHRRQGIDIDFEMLTAGYLKYGTARPTPAMPAEANARPHILCLLPGPKDEQGCVELLELLSKLPEDYRITVRMHPFMRESRRLLDVLPRQATLDEGTYLADTLSAQRFTAAVGFNTTSLFETLIVQVPCAIFLASTNSFRTPEIPEFQTVDELIVLLANPTSPAALADYLLGSETFRYPELISAPVPALHPLGERKPIH</sequence>
<protein>
    <recommendedName>
        <fullName evidence="3">Surface carbohydrate biosynthesis protein</fullName>
    </recommendedName>
</protein>
<dbReference type="AlphaFoldDB" id="A0A5R9QHZ2"/>
<dbReference type="Proteomes" id="UP000306753">
    <property type="component" value="Unassembled WGS sequence"/>
</dbReference>
<reference evidence="1 2" key="1">
    <citation type="journal article" date="2017" name="Eur. J. Clin. Microbiol. Infect. Dis.">
        <title>Uncommonly isolated clinical Pseudomonas: identification and phylogenetic assignation.</title>
        <authorList>
            <person name="Mulet M."/>
            <person name="Gomila M."/>
            <person name="Ramirez A."/>
            <person name="Cardew S."/>
            <person name="Moore E.R."/>
            <person name="Lalucat J."/>
            <person name="Garcia-Valdes E."/>
        </authorList>
    </citation>
    <scope>NUCLEOTIDE SEQUENCE [LARGE SCALE GENOMIC DNA]</scope>
    <source>
        <strain evidence="1 2">SD129</strain>
    </source>
</reference>
<comment type="caution">
    <text evidence="1">The sequence shown here is derived from an EMBL/GenBank/DDBJ whole genome shotgun (WGS) entry which is preliminary data.</text>
</comment>
<accession>A0A5R9QHZ2</accession>
<gene>
    <name evidence="1" type="ORF">DN820_05585</name>
</gene>
<evidence type="ECO:0000313" key="1">
    <source>
        <dbReference type="EMBL" id="TLX64513.1"/>
    </source>
</evidence>
<dbReference type="RefSeq" id="WP_138411135.1">
    <property type="nucleotide sequence ID" value="NZ_QLAF01000010.1"/>
</dbReference>
<evidence type="ECO:0000313" key="2">
    <source>
        <dbReference type="Proteomes" id="UP000306753"/>
    </source>
</evidence>
<dbReference type="EMBL" id="QLAG01000005">
    <property type="protein sequence ID" value="TLX64513.1"/>
    <property type="molecule type" value="Genomic_DNA"/>
</dbReference>
<keyword evidence="2" id="KW-1185">Reference proteome</keyword>
<proteinExistence type="predicted"/>
<organism evidence="1 2">
    <name type="scientific">Stutzerimonas nosocomialis</name>
    <dbReference type="NCBI Taxonomy" id="1056496"/>
    <lineage>
        <taxon>Bacteria</taxon>
        <taxon>Pseudomonadati</taxon>
        <taxon>Pseudomonadota</taxon>
        <taxon>Gammaproteobacteria</taxon>
        <taxon>Pseudomonadales</taxon>
        <taxon>Pseudomonadaceae</taxon>
        <taxon>Stutzerimonas</taxon>
    </lineage>
</organism>
<evidence type="ECO:0008006" key="3">
    <source>
        <dbReference type="Google" id="ProtNLM"/>
    </source>
</evidence>